<feature type="domain" description="Lipoyl-binding" evidence="2">
    <location>
        <begin position="27"/>
        <end position="102"/>
    </location>
</feature>
<accession>A0A2N3HQQ9</accession>
<dbReference type="Pfam" id="PF00364">
    <property type="entry name" value="Biotin_lipoyl"/>
    <property type="match status" value="1"/>
</dbReference>
<name>A0A2N3HQQ9_9BACT</name>
<proteinExistence type="predicted"/>
<sequence length="102" mass="11808">MGNFKKFNVDGTVYRTELTKKFENRKPWVRPNPKHINSFIPGTIVEILVKEGQEVKEGESLMILEAMKMKNQIKMPFDGKIAKIYVAEGEKVPNRLLMVEIE</sequence>
<evidence type="ECO:0000313" key="4">
    <source>
        <dbReference type="Proteomes" id="UP000233535"/>
    </source>
</evidence>
<dbReference type="Proteomes" id="UP000233535">
    <property type="component" value="Unassembled WGS sequence"/>
</dbReference>
<dbReference type="Gene3D" id="2.40.50.100">
    <property type="match status" value="1"/>
</dbReference>
<dbReference type="InterPro" id="IPR050709">
    <property type="entry name" value="Biotin_Carboxyl_Carrier/Decarb"/>
</dbReference>
<dbReference type="AlphaFoldDB" id="A0A2N3HQQ9"/>
<dbReference type="SUPFAM" id="SSF51230">
    <property type="entry name" value="Single hybrid motif"/>
    <property type="match status" value="1"/>
</dbReference>
<keyword evidence="4" id="KW-1185">Reference proteome</keyword>
<dbReference type="FunFam" id="2.40.50.100:FF:000003">
    <property type="entry name" value="Acetyl-CoA carboxylase biotin carboxyl carrier protein"/>
    <property type="match status" value="1"/>
</dbReference>
<dbReference type="InterPro" id="IPR000089">
    <property type="entry name" value="Biotin_lipoyl"/>
</dbReference>
<dbReference type="PROSITE" id="PS50968">
    <property type="entry name" value="BIOTINYL_LIPOYL"/>
    <property type="match status" value="1"/>
</dbReference>
<evidence type="ECO:0000313" key="3">
    <source>
        <dbReference type="EMBL" id="PKQ60388.1"/>
    </source>
</evidence>
<keyword evidence="1" id="KW-0092">Biotin</keyword>
<reference evidence="3 4" key="1">
    <citation type="journal article" date="2017" name="Front. Microbiol.">
        <title>Labilibaculum manganireducens gen. nov., sp. nov. and Labilibaculum filiforme sp. nov., Novel Bacteroidetes Isolated from Subsurface Sediments of the Baltic Sea.</title>
        <authorList>
            <person name="Vandieken V."/>
            <person name="Marshall I.P."/>
            <person name="Niemann H."/>
            <person name="Engelen B."/>
            <person name="Cypionka H."/>
        </authorList>
    </citation>
    <scope>NUCLEOTIDE SEQUENCE [LARGE SCALE GENOMIC DNA]</scope>
    <source>
        <strain evidence="3 4">59.16B</strain>
    </source>
</reference>
<dbReference type="InterPro" id="IPR011053">
    <property type="entry name" value="Single_hybrid_motif"/>
</dbReference>
<dbReference type="PANTHER" id="PTHR45266">
    <property type="entry name" value="OXALOACETATE DECARBOXYLASE ALPHA CHAIN"/>
    <property type="match status" value="1"/>
</dbReference>
<comment type="caution">
    <text evidence="3">The sequence shown here is derived from an EMBL/GenBank/DDBJ whole genome shotgun (WGS) entry which is preliminary data.</text>
</comment>
<dbReference type="CDD" id="cd06850">
    <property type="entry name" value="biotinyl_domain"/>
    <property type="match status" value="1"/>
</dbReference>
<dbReference type="OrthoDB" id="9812676at2"/>
<organism evidence="3 4">
    <name type="scientific">Labilibaculum filiforme</name>
    <dbReference type="NCBI Taxonomy" id="1940526"/>
    <lineage>
        <taxon>Bacteria</taxon>
        <taxon>Pseudomonadati</taxon>
        <taxon>Bacteroidota</taxon>
        <taxon>Bacteroidia</taxon>
        <taxon>Marinilabiliales</taxon>
        <taxon>Marinifilaceae</taxon>
        <taxon>Labilibaculum</taxon>
    </lineage>
</organism>
<evidence type="ECO:0000259" key="2">
    <source>
        <dbReference type="PROSITE" id="PS50968"/>
    </source>
</evidence>
<dbReference type="RefSeq" id="WP_101263451.1">
    <property type="nucleotide sequence ID" value="NZ_MVDD01000027.1"/>
</dbReference>
<dbReference type="EMBL" id="MVDD01000027">
    <property type="protein sequence ID" value="PKQ60388.1"/>
    <property type="molecule type" value="Genomic_DNA"/>
</dbReference>
<evidence type="ECO:0000256" key="1">
    <source>
        <dbReference type="ARBA" id="ARBA00023267"/>
    </source>
</evidence>
<protein>
    <submittedName>
        <fullName evidence="3">Acetyl-CoA carboxylase biotin carboxyl carrier protein subunit</fullName>
    </submittedName>
</protein>
<gene>
    <name evidence="3" type="ORF">BZG02_19585</name>
</gene>
<dbReference type="PANTHER" id="PTHR45266:SF3">
    <property type="entry name" value="OXALOACETATE DECARBOXYLASE ALPHA CHAIN"/>
    <property type="match status" value="1"/>
</dbReference>